<keyword evidence="1" id="KW-0472">Membrane</keyword>
<dbReference type="AlphaFoldDB" id="A0A3R9N3A3"/>
<accession>A0A3R9N3A3</accession>
<keyword evidence="4" id="KW-1185">Reference proteome</keyword>
<protein>
    <submittedName>
        <fullName evidence="3">DUF4328 domain-containing protein</fullName>
    </submittedName>
</protein>
<feature type="transmembrane region" description="Helical" evidence="1">
    <location>
        <begin position="172"/>
        <end position="193"/>
    </location>
</feature>
<evidence type="ECO:0000313" key="3">
    <source>
        <dbReference type="EMBL" id="RSK47164.1"/>
    </source>
</evidence>
<organism evidence="3 4">
    <name type="scientific">Hymenobacter rigui</name>
    <dbReference type="NCBI Taxonomy" id="334424"/>
    <lineage>
        <taxon>Bacteria</taxon>
        <taxon>Pseudomonadati</taxon>
        <taxon>Bacteroidota</taxon>
        <taxon>Cytophagia</taxon>
        <taxon>Cytophagales</taxon>
        <taxon>Hymenobacteraceae</taxon>
        <taxon>Hymenobacter</taxon>
    </lineage>
</organism>
<feature type="domain" description="DUF4328" evidence="2">
    <location>
        <begin position="50"/>
        <end position="197"/>
    </location>
</feature>
<evidence type="ECO:0000256" key="1">
    <source>
        <dbReference type="SAM" id="Phobius"/>
    </source>
</evidence>
<name>A0A3R9N3A3_9BACT</name>
<feature type="transmembrane region" description="Helical" evidence="1">
    <location>
        <begin position="12"/>
        <end position="35"/>
    </location>
</feature>
<dbReference type="RefSeq" id="WP_125422364.1">
    <property type="nucleotide sequence ID" value="NZ_RWIT01000010.1"/>
</dbReference>
<comment type="caution">
    <text evidence="3">The sequence shown here is derived from an EMBL/GenBank/DDBJ whole genome shotgun (WGS) entry which is preliminary data.</text>
</comment>
<evidence type="ECO:0000313" key="4">
    <source>
        <dbReference type="Proteomes" id="UP000273500"/>
    </source>
</evidence>
<dbReference type="EMBL" id="RWIT01000010">
    <property type="protein sequence ID" value="RSK47164.1"/>
    <property type="molecule type" value="Genomic_DNA"/>
</dbReference>
<dbReference type="OrthoDB" id="4174975at2"/>
<reference evidence="3 4" key="1">
    <citation type="submission" date="2018-12" db="EMBL/GenBank/DDBJ databases">
        <authorList>
            <person name="Feng G."/>
            <person name="Zhu H."/>
        </authorList>
    </citation>
    <scope>NUCLEOTIDE SEQUENCE [LARGE SCALE GENOMIC DNA]</scope>
    <source>
        <strain evidence="3 4">KCTC 12533</strain>
    </source>
</reference>
<dbReference type="Pfam" id="PF14219">
    <property type="entry name" value="DUF4328"/>
    <property type="match status" value="1"/>
</dbReference>
<keyword evidence="1" id="KW-0812">Transmembrane</keyword>
<sequence>MLRDNERRGQTAYAIFLAVTIFSLAYAVFNIAFAAQLASFSPDGMNTPRLQAFGLINQLALVVNLGLLLASAVSFIRWARRAYYNLGAIGVDTSFSDASVVYAWILPVTSLYRPYQLVREIWQLTQREAFGHIRSHTLLRVWWASFLTRSVLGIVVSAIGNGMTLESLRTAMQFQALSLAFDGFAALITARVIHRIMQFEQQLVLVQNVTQLGQAPPEPAALSPTDPDLYL</sequence>
<feature type="transmembrane region" description="Helical" evidence="1">
    <location>
        <begin position="55"/>
        <end position="76"/>
    </location>
</feature>
<dbReference type="InterPro" id="IPR025565">
    <property type="entry name" value="DUF4328"/>
</dbReference>
<evidence type="ECO:0000259" key="2">
    <source>
        <dbReference type="Pfam" id="PF14219"/>
    </source>
</evidence>
<keyword evidence="1" id="KW-1133">Transmembrane helix</keyword>
<feature type="transmembrane region" description="Helical" evidence="1">
    <location>
        <begin position="141"/>
        <end position="160"/>
    </location>
</feature>
<proteinExistence type="predicted"/>
<gene>
    <name evidence="3" type="ORF">EI291_16345</name>
</gene>
<dbReference type="Proteomes" id="UP000273500">
    <property type="component" value="Unassembled WGS sequence"/>
</dbReference>